<dbReference type="PIRSF" id="PIRSF037347">
    <property type="entry name" value="STHK_CHASE2_PAS_prd"/>
    <property type="match status" value="1"/>
</dbReference>
<evidence type="ECO:0000256" key="10">
    <source>
        <dbReference type="SAM" id="Phobius"/>
    </source>
</evidence>
<keyword evidence="10" id="KW-0812">Transmembrane</keyword>
<keyword evidence="7" id="KW-0067">ATP-binding</keyword>
<dbReference type="GO" id="GO:0004673">
    <property type="term" value="F:protein histidine kinase activity"/>
    <property type="evidence" value="ECO:0007669"/>
    <property type="project" value="UniProtKB-EC"/>
</dbReference>
<feature type="transmembrane region" description="Helical" evidence="10">
    <location>
        <begin position="309"/>
        <end position="328"/>
    </location>
</feature>
<dbReference type="Proteomes" id="UP000663918">
    <property type="component" value="Chromosome"/>
</dbReference>
<sequence>MTWLKAETGRGGAIRRRLADRRTLIEWLVVGLGLSLLVVWLALGSPTRRADNWIYDTLLGLSPGRASEQVVVVAIDNRSIEALGRWPWSRTLHARAVDRLTEAGAASIGYDVLFAEPEPGADDALIGALSRNRLTWLAELLQEPGENGAPYAVVEPTPELAVAAAGLGHVDLTPDPDGVVRRLPLFMSAGPELWPHMTARMRTATGGALPAPRVTTTPWLTPLNPTLIRYRGPPGSVRTVSFVDLVRGETPAAFLKDKSVLIGMTADGLGDRFATPVSPHGQLRPGVEIQAALLDTLIQGDALRAAPPALLAFLSLIPLWALMAAFLMLRPAISLAAGVGTIATVFLVSALAFLAGVWLAPVAAVVGVALAWPLWSWRRLEAASAYMQAEIDAFRSDGPWLADIAASHASGDHIDRQATVLKAALLRLRDLSGLISDTLHSLPDATLVIDDTGRVLLANARAAALFEQDGVLAGADIDTLFARIGAEPLESLLARTGAAREIRMATGEVLKLDEARLELAQGSRPGGIVRLADVTAIRVAERQREQALQLLSHDMRSPQVSILTLLADHAPRDEDFEHRIGEYARRTLAMAESYVQLARAESQVMDRREFDLGQALIEAADNLWPQAQTRGVTVLTPDDGEERLVVGDPVLVSRALVNLIDNALKYGPRGGDVTCTLETMEIAGRRCHLCTVRDQGPGFPAEEAERLFDAFHQAADARPGVGLGLAFVRIVAERHGGSVSAASPPGEGARFTLTLPDAG</sequence>
<dbReference type="GO" id="GO:0030295">
    <property type="term" value="F:protein kinase activator activity"/>
    <property type="evidence" value="ECO:0007669"/>
    <property type="project" value="TreeGrafter"/>
</dbReference>
<evidence type="ECO:0000256" key="4">
    <source>
        <dbReference type="ARBA" id="ARBA00022679"/>
    </source>
</evidence>
<protein>
    <recommendedName>
        <fullName evidence="3">histidine kinase</fullName>
        <ecNumber evidence="3">2.7.13.3</ecNumber>
    </recommendedName>
</protein>
<keyword evidence="4" id="KW-0808">Transferase</keyword>
<evidence type="ECO:0000256" key="1">
    <source>
        <dbReference type="ARBA" id="ARBA00000085"/>
    </source>
</evidence>
<dbReference type="CDD" id="cd00075">
    <property type="entry name" value="HATPase"/>
    <property type="match status" value="1"/>
</dbReference>
<dbReference type="SMART" id="SM01080">
    <property type="entry name" value="CHASE2"/>
    <property type="match status" value="1"/>
</dbReference>
<dbReference type="InterPro" id="IPR050351">
    <property type="entry name" value="BphY/WalK/GraS-like"/>
</dbReference>
<evidence type="ECO:0000256" key="7">
    <source>
        <dbReference type="ARBA" id="ARBA00022840"/>
    </source>
</evidence>
<evidence type="ECO:0000256" key="5">
    <source>
        <dbReference type="ARBA" id="ARBA00022741"/>
    </source>
</evidence>
<evidence type="ECO:0000256" key="9">
    <source>
        <dbReference type="SAM" id="MobiDB-lite"/>
    </source>
</evidence>
<keyword evidence="10" id="KW-1133">Transmembrane helix</keyword>
<keyword evidence="8" id="KW-0902">Two-component regulatory system</keyword>
<dbReference type="InterPro" id="IPR000014">
    <property type="entry name" value="PAS"/>
</dbReference>
<dbReference type="Pfam" id="PF02518">
    <property type="entry name" value="HATPase_c"/>
    <property type="match status" value="1"/>
</dbReference>
<accession>A0A975GX58</accession>
<dbReference type="SUPFAM" id="SSF55874">
    <property type="entry name" value="ATPase domain of HSP90 chaperone/DNA topoisomerase II/histidine kinase"/>
    <property type="match status" value="1"/>
</dbReference>
<dbReference type="PRINTS" id="PR00344">
    <property type="entry name" value="BCTRLSENSOR"/>
</dbReference>
<comment type="catalytic activity">
    <reaction evidence="1">
        <text>ATP + protein L-histidine = ADP + protein N-phospho-L-histidine.</text>
        <dbReference type="EC" id="2.7.13.3"/>
    </reaction>
</comment>
<dbReference type="InterPro" id="IPR005467">
    <property type="entry name" value="His_kinase_dom"/>
</dbReference>
<comment type="subcellular location">
    <subcellularLocation>
        <location evidence="2">Membrane</location>
    </subcellularLocation>
</comment>
<evidence type="ECO:0000256" key="8">
    <source>
        <dbReference type="ARBA" id="ARBA00023012"/>
    </source>
</evidence>
<evidence type="ECO:0000256" key="2">
    <source>
        <dbReference type="ARBA" id="ARBA00004370"/>
    </source>
</evidence>
<keyword evidence="13" id="KW-1185">Reference proteome</keyword>
<dbReference type="Gene3D" id="3.30.450.20">
    <property type="entry name" value="PAS domain"/>
    <property type="match status" value="1"/>
</dbReference>
<dbReference type="SMART" id="SM00387">
    <property type="entry name" value="HATPase_c"/>
    <property type="match status" value="1"/>
</dbReference>
<keyword evidence="5" id="KW-0547">Nucleotide-binding</keyword>
<dbReference type="PANTHER" id="PTHR42878:SF7">
    <property type="entry name" value="SENSOR HISTIDINE KINASE GLRK"/>
    <property type="match status" value="1"/>
</dbReference>
<dbReference type="InterPro" id="IPR036890">
    <property type="entry name" value="HATPase_C_sf"/>
</dbReference>
<dbReference type="AlphaFoldDB" id="A0A975GX58"/>
<dbReference type="GO" id="GO:0000156">
    <property type="term" value="F:phosphorelay response regulator activity"/>
    <property type="evidence" value="ECO:0007669"/>
    <property type="project" value="TreeGrafter"/>
</dbReference>
<gene>
    <name evidence="12" type="ORF">IFJ75_11075</name>
</gene>
<evidence type="ECO:0000313" key="12">
    <source>
        <dbReference type="EMBL" id="QTC93312.1"/>
    </source>
</evidence>
<feature type="transmembrane region" description="Helical" evidence="10">
    <location>
        <begin position="335"/>
        <end position="352"/>
    </location>
</feature>
<feature type="transmembrane region" description="Helical" evidence="10">
    <location>
        <begin position="358"/>
        <end position="377"/>
    </location>
</feature>
<reference evidence="12" key="1">
    <citation type="submission" date="2020-09" db="EMBL/GenBank/DDBJ databases">
        <title>Brevundimonas sp. LVF2 isolated from a puddle in Goettingen, Germany.</title>
        <authorList>
            <person name="Friedrich I."/>
            <person name="Klassen A."/>
            <person name="Hannes N."/>
            <person name="Schneider D."/>
            <person name="Hertel R."/>
            <person name="Daniel R."/>
        </authorList>
    </citation>
    <scope>NUCLEOTIDE SEQUENCE</scope>
    <source>
        <strain evidence="12">LVF2</strain>
    </source>
</reference>
<dbReference type="InterPro" id="IPR003594">
    <property type="entry name" value="HATPase_dom"/>
</dbReference>
<dbReference type="PROSITE" id="PS50109">
    <property type="entry name" value="HIS_KIN"/>
    <property type="match status" value="1"/>
</dbReference>
<name>A0A975GX58_9CAUL</name>
<dbReference type="Gene3D" id="3.30.565.10">
    <property type="entry name" value="Histidine kinase-like ATPase, C-terminal domain"/>
    <property type="match status" value="1"/>
</dbReference>
<dbReference type="EMBL" id="CP062222">
    <property type="protein sequence ID" value="QTC93312.1"/>
    <property type="molecule type" value="Genomic_DNA"/>
</dbReference>
<proteinExistence type="predicted"/>
<evidence type="ECO:0000313" key="13">
    <source>
        <dbReference type="Proteomes" id="UP000663918"/>
    </source>
</evidence>
<dbReference type="GO" id="GO:0016020">
    <property type="term" value="C:membrane"/>
    <property type="evidence" value="ECO:0007669"/>
    <property type="project" value="UniProtKB-SubCell"/>
</dbReference>
<dbReference type="Pfam" id="PF13188">
    <property type="entry name" value="PAS_8"/>
    <property type="match status" value="1"/>
</dbReference>
<feature type="region of interest" description="Disordered" evidence="9">
    <location>
        <begin position="738"/>
        <end position="759"/>
    </location>
</feature>
<evidence type="ECO:0000259" key="11">
    <source>
        <dbReference type="PROSITE" id="PS50109"/>
    </source>
</evidence>
<evidence type="ECO:0000256" key="6">
    <source>
        <dbReference type="ARBA" id="ARBA00022777"/>
    </source>
</evidence>
<organism evidence="12 13">
    <name type="scientific">Brevundimonas goettingensis</name>
    <dbReference type="NCBI Taxonomy" id="2774190"/>
    <lineage>
        <taxon>Bacteria</taxon>
        <taxon>Pseudomonadati</taxon>
        <taxon>Pseudomonadota</taxon>
        <taxon>Alphaproteobacteria</taxon>
        <taxon>Caulobacterales</taxon>
        <taxon>Caulobacteraceae</taxon>
        <taxon>Brevundimonas</taxon>
    </lineage>
</organism>
<dbReference type="Pfam" id="PF05226">
    <property type="entry name" value="CHASE2"/>
    <property type="match status" value="1"/>
</dbReference>
<dbReference type="PANTHER" id="PTHR42878">
    <property type="entry name" value="TWO-COMPONENT HISTIDINE KINASE"/>
    <property type="match status" value="1"/>
</dbReference>
<dbReference type="KEGG" id="bgoe:IFJ75_11075"/>
<keyword evidence="10" id="KW-0472">Membrane</keyword>
<dbReference type="InterPro" id="IPR004358">
    <property type="entry name" value="Sig_transdc_His_kin-like_C"/>
</dbReference>
<dbReference type="InterPro" id="IPR017181">
    <property type="entry name" value="Sig_transdc_His_kin_CHASE2"/>
</dbReference>
<feature type="transmembrane region" description="Helical" evidence="10">
    <location>
        <begin position="24"/>
        <end position="43"/>
    </location>
</feature>
<feature type="domain" description="Histidine kinase" evidence="11">
    <location>
        <begin position="550"/>
        <end position="759"/>
    </location>
</feature>
<dbReference type="EC" id="2.7.13.3" evidence="3"/>
<dbReference type="GO" id="GO:0007234">
    <property type="term" value="P:osmosensory signaling via phosphorelay pathway"/>
    <property type="evidence" value="ECO:0007669"/>
    <property type="project" value="TreeGrafter"/>
</dbReference>
<evidence type="ECO:0000256" key="3">
    <source>
        <dbReference type="ARBA" id="ARBA00012438"/>
    </source>
</evidence>
<dbReference type="GO" id="GO:0005524">
    <property type="term" value="F:ATP binding"/>
    <property type="evidence" value="ECO:0007669"/>
    <property type="project" value="UniProtKB-KW"/>
</dbReference>
<dbReference type="InterPro" id="IPR007890">
    <property type="entry name" value="CHASE2"/>
</dbReference>
<keyword evidence="6" id="KW-0418">Kinase</keyword>